<accession>A0A077PP35</accession>
<evidence type="ECO:0000313" key="1">
    <source>
        <dbReference type="EMBL" id="CDH22317.1"/>
    </source>
</evidence>
<dbReference type="EMBL" id="CBSZ010000010">
    <property type="protein sequence ID" value="CDH22317.1"/>
    <property type="molecule type" value="Genomic_DNA"/>
</dbReference>
<comment type="caution">
    <text evidence="1">The sequence shown here is derived from an EMBL/GenBank/DDBJ whole genome shotgun (WGS) entry which is preliminary data.</text>
</comment>
<dbReference type="RefSeq" id="WP_080718437.1">
    <property type="nucleotide sequence ID" value="NZ_CAWLXS010000105.1"/>
</dbReference>
<dbReference type="HOGENOM" id="CLU_135699_0_0_6"/>
<gene>
    <name evidence="1" type="ORF">XBKB1_1070011</name>
</gene>
<name>A0A077PP35_XENBV</name>
<dbReference type="AlphaFoldDB" id="A0A077PP35"/>
<reference evidence="1" key="1">
    <citation type="submission" date="2013-07" db="EMBL/GenBank/DDBJ databases">
        <title>Sub-species coevolution in mutualistic symbiosis.</title>
        <authorList>
            <person name="Murfin K."/>
            <person name="Klassen J."/>
            <person name="Lee M."/>
            <person name="Forst S."/>
            <person name="Stock P."/>
            <person name="Goodrich-Blair H."/>
        </authorList>
    </citation>
    <scope>NUCLEOTIDE SEQUENCE [LARGE SCALE GENOMIC DNA]</scope>
    <source>
        <strain evidence="1">Kraussei Becker Underwood</strain>
    </source>
</reference>
<sequence>MSNKPISLKLALYCASLGVSLFTFITKKAKDECEINLLNNLIALAGDIHQEVHRALLKHSPQPLVNKLLNCIVRREIDPLGQSSFRAGLCTSLYEIILEQASQHCSEELHDLLSLACDINQEVYHALYAVVNGEEE</sequence>
<organism evidence="1">
    <name type="scientific">Xenorhabdus bovienii str. kraussei Becker Underwood</name>
    <dbReference type="NCBI Taxonomy" id="1398204"/>
    <lineage>
        <taxon>Bacteria</taxon>
        <taxon>Pseudomonadati</taxon>
        <taxon>Pseudomonadota</taxon>
        <taxon>Gammaproteobacteria</taxon>
        <taxon>Enterobacterales</taxon>
        <taxon>Morganellaceae</taxon>
        <taxon>Xenorhabdus</taxon>
    </lineage>
</organism>
<protein>
    <submittedName>
        <fullName evidence="1">Uncharacterized protein</fullName>
    </submittedName>
</protein>
<dbReference type="Proteomes" id="UP000028493">
    <property type="component" value="Unassembled WGS sequence"/>
</dbReference>
<proteinExistence type="predicted"/>